<feature type="binding site" evidence="6">
    <location>
        <position position="321"/>
    </location>
    <ligand>
        <name>spermidine</name>
        <dbReference type="ChEBI" id="CHEBI:57834"/>
    </ligand>
</feature>
<accession>A0A0W0U6I7</accession>
<dbReference type="PIRSF" id="PIRSF019574">
    <property type="entry name" value="Periplasmic_polyamine_BP"/>
    <property type="match status" value="1"/>
</dbReference>
<dbReference type="Proteomes" id="UP000054698">
    <property type="component" value="Unassembled WGS sequence"/>
</dbReference>
<dbReference type="Gene3D" id="3.40.190.10">
    <property type="entry name" value="Periplasmic binding protein-like II"/>
    <property type="match status" value="2"/>
</dbReference>
<dbReference type="RefSeq" id="WP_058443703.1">
    <property type="nucleotide sequence ID" value="NZ_CAAAHT010000012.1"/>
</dbReference>
<dbReference type="InterPro" id="IPR006059">
    <property type="entry name" value="SBP"/>
</dbReference>
<sequence>MKKILRFFLLMISASFSAHANKVVNVYVWGGEIPKKVIQQFEQQTGIRVNFSTYDSNETMYAKLKASGKSIYDVILPSAYYVERMQRQGMLTPLDQARLPNLANLDERFTNNNYDPGNRYSVPLIWGATGIFFNRDFVKMTPRSWNTLWQSRWRRQLMLLDDSREVFAIALMSLGFNPNDSDPKHIEAAYQRLLALVPNIKLFASDSIQAIMIDEDAIAGSAWNGDAFKAHAENNKIDFVYPKEGFVIWVDCLAMPLSPPHPDEAYQFINFMLQAETSAKIALAEGHAITNAKGRELLPKSVSENKVVYPSAETLKRGHFQRDVGEETLALYNLYWQQLKLAF</sequence>
<feature type="signal peptide" evidence="7">
    <location>
        <begin position="1"/>
        <end position="20"/>
    </location>
</feature>
<gene>
    <name evidence="8" type="primary">potD</name>
    <name evidence="8" type="ORF">Lfee_0485</name>
</gene>
<protein>
    <recommendedName>
        <fullName evidence="5">Putrescine-binding periplasmic protein</fullName>
    </recommendedName>
</protein>
<feature type="binding site" evidence="6">
    <location>
        <position position="80"/>
    </location>
    <ligand>
        <name>spermidine</name>
        <dbReference type="ChEBI" id="CHEBI:57834"/>
    </ligand>
</feature>
<dbReference type="CDD" id="cd13590">
    <property type="entry name" value="PBP2_PotD_PotF_like"/>
    <property type="match status" value="1"/>
</dbReference>
<dbReference type="PANTHER" id="PTHR30222:SF17">
    <property type="entry name" value="SPERMIDINE_PUTRESCINE-BINDING PERIPLASMIC PROTEIN"/>
    <property type="match status" value="1"/>
</dbReference>
<organism evidence="8 9">
    <name type="scientific">Legionella feeleii</name>
    <dbReference type="NCBI Taxonomy" id="453"/>
    <lineage>
        <taxon>Bacteria</taxon>
        <taxon>Pseudomonadati</taxon>
        <taxon>Pseudomonadota</taxon>
        <taxon>Gammaproteobacteria</taxon>
        <taxon>Legionellales</taxon>
        <taxon>Legionellaceae</taxon>
        <taxon>Legionella</taxon>
    </lineage>
</organism>
<evidence type="ECO:0000313" key="9">
    <source>
        <dbReference type="Proteomes" id="UP000054698"/>
    </source>
</evidence>
<dbReference type="GO" id="GO:0015846">
    <property type="term" value="P:polyamine transport"/>
    <property type="evidence" value="ECO:0007669"/>
    <property type="project" value="InterPro"/>
</dbReference>
<dbReference type="PRINTS" id="PR00909">
    <property type="entry name" value="SPERMDNBNDNG"/>
</dbReference>
<dbReference type="GO" id="GO:0042597">
    <property type="term" value="C:periplasmic space"/>
    <property type="evidence" value="ECO:0007669"/>
    <property type="project" value="UniProtKB-SubCell"/>
</dbReference>
<keyword evidence="4 5" id="KW-0574">Periplasm</keyword>
<dbReference type="Pfam" id="PF13416">
    <property type="entry name" value="SBP_bac_8"/>
    <property type="match status" value="1"/>
</dbReference>
<dbReference type="SUPFAM" id="SSF53850">
    <property type="entry name" value="Periplasmic binding protein-like II"/>
    <property type="match status" value="1"/>
</dbReference>
<dbReference type="AlphaFoldDB" id="A0A0W0U6I7"/>
<evidence type="ECO:0000256" key="7">
    <source>
        <dbReference type="SAM" id="SignalP"/>
    </source>
</evidence>
<evidence type="ECO:0000256" key="6">
    <source>
        <dbReference type="PIRSR" id="PIRSR019574-1"/>
    </source>
</evidence>
<evidence type="ECO:0000256" key="5">
    <source>
        <dbReference type="PIRNR" id="PIRNR019574"/>
    </source>
</evidence>
<comment type="function">
    <text evidence="5">Required for the activity of the bacterial periplasmic transport system of putrescine.</text>
</comment>
<keyword evidence="9" id="KW-1185">Reference proteome</keyword>
<dbReference type="OrthoDB" id="9769319at2"/>
<feature type="binding site" evidence="6">
    <location>
        <begin position="162"/>
        <end position="165"/>
    </location>
    <ligand>
        <name>spermidine</name>
        <dbReference type="ChEBI" id="CHEBI:57834"/>
    </ligand>
</feature>
<dbReference type="InterPro" id="IPR001188">
    <property type="entry name" value="Sperm_putr-bd"/>
</dbReference>
<comment type="caution">
    <text evidence="8">The sequence shown here is derived from an EMBL/GenBank/DDBJ whole genome shotgun (WGS) entry which is preliminary data.</text>
</comment>
<proteinExistence type="inferred from homology"/>
<evidence type="ECO:0000256" key="2">
    <source>
        <dbReference type="ARBA" id="ARBA00022448"/>
    </source>
</evidence>
<name>A0A0W0U6I7_9GAMM</name>
<dbReference type="EMBL" id="LNYB01000016">
    <property type="protein sequence ID" value="KTD03129.1"/>
    <property type="molecule type" value="Genomic_DNA"/>
</dbReference>
<keyword evidence="2 5" id="KW-0813">Transport</keyword>
<comment type="similarity">
    <text evidence="5">Belongs to the bacterial solute-binding protein PotD/PotF family.</text>
</comment>
<feature type="chain" id="PRO_5006913775" description="Putrescine-binding periplasmic protein" evidence="7">
    <location>
        <begin position="21"/>
        <end position="343"/>
    </location>
</feature>
<dbReference type="PANTHER" id="PTHR30222">
    <property type="entry name" value="SPERMIDINE/PUTRESCINE-BINDING PERIPLASMIC PROTEIN"/>
    <property type="match status" value="1"/>
</dbReference>
<evidence type="ECO:0000256" key="4">
    <source>
        <dbReference type="ARBA" id="ARBA00022764"/>
    </source>
</evidence>
<evidence type="ECO:0000256" key="1">
    <source>
        <dbReference type="ARBA" id="ARBA00004418"/>
    </source>
</evidence>
<evidence type="ECO:0000313" key="8">
    <source>
        <dbReference type="EMBL" id="KTD03129.1"/>
    </source>
</evidence>
<comment type="subcellular location">
    <subcellularLocation>
        <location evidence="1 5">Periplasm</location>
    </subcellularLocation>
</comment>
<evidence type="ECO:0000256" key="3">
    <source>
        <dbReference type="ARBA" id="ARBA00022729"/>
    </source>
</evidence>
<dbReference type="STRING" id="453.Lfee_0485"/>
<dbReference type="PATRIC" id="fig|453.4.peg.526"/>
<keyword evidence="3 7" id="KW-0732">Signal</keyword>
<reference evidence="8 9" key="1">
    <citation type="submission" date="2015-11" db="EMBL/GenBank/DDBJ databases">
        <title>Genomic analysis of 38 Legionella species identifies large and diverse effector repertoires.</title>
        <authorList>
            <person name="Burstein D."/>
            <person name="Amaro F."/>
            <person name="Zusman T."/>
            <person name="Lifshitz Z."/>
            <person name="Cohen O."/>
            <person name="Gilbert J.A."/>
            <person name="Pupko T."/>
            <person name="Shuman H.A."/>
            <person name="Segal G."/>
        </authorList>
    </citation>
    <scope>NUCLEOTIDE SEQUENCE [LARGE SCALE GENOMIC DNA]</scope>
    <source>
        <strain evidence="8 9">WO-44C</strain>
    </source>
</reference>
<dbReference type="GO" id="GO:0019808">
    <property type="term" value="F:polyamine binding"/>
    <property type="evidence" value="ECO:0007669"/>
    <property type="project" value="InterPro"/>
</dbReference>